<organism evidence="2">
    <name type="scientific">Timema tahoe</name>
    <dbReference type="NCBI Taxonomy" id="61484"/>
    <lineage>
        <taxon>Eukaryota</taxon>
        <taxon>Metazoa</taxon>
        <taxon>Ecdysozoa</taxon>
        <taxon>Arthropoda</taxon>
        <taxon>Hexapoda</taxon>
        <taxon>Insecta</taxon>
        <taxon>Pterygota</taxon>
        <taxon>Neoptera</taxon>
        <taxon>Polyneoptera</taxon>
        <taxon>Phasmatodea</taxon>
        <taxon>Timematodea</taxon>
        <taxon>Timematoidea</taxon>
        <taxon>Timematidae</taxon>
        <taxon>Timema</taxon>
    </lineage>
</organism>
<reference evidence="2" key="1">
    <citation type="submission" date="2020-11" db="EMBL/GenBank/DDBJ databases">
        <authorList>
            <person name="Tran Van P."/>
        </authorList>
    </citation>
    <scope>NUCLEOTIDE SEQUENCE</scope>
</reference>
<dbReference type="GO" id="GO:0016705">
    <property type="term" value="F:oxidoreductase activity, acting on paired donors, with incorporation or reduction of molecular oxygen"/>
    <property type="evidence" value="ECO:0007669"/>
    <property type="project" value="InterPro"/>
</dbReference>
<dbReference type="GO" id="GO:0005506">
    <property type="term" value="F:iron ion binding"/>
    <property type="evidence" value="ECO:0007669"/>
    <property type="project" value="InterPro"/>
</dbReference>
<sequence length="117" mass="13244">MKNKKLSETRDMIYLPCLLLVNDPEGFGCIRYLSIRSWGYNQPFRCFSPTSHLGPPDVPLFAGVRFGLLQVKVGLATLVRHYRFTACDRTAVPLVLDPRSYVTAAKGGIWLRVTLRD</sequence>
<evidence type="ECO:0000313" key="2">
    <source>
        <dbReference type="EMBL" id="CAD7457128.1"/>
    </source>
</evidence>
<evidence type="ECO:0000256" key="1">
    <source>
        <dbReference type="ARBA" id="ARBA00023033"/>
    </source>
</evidence>
<gene>
    <name evidence="2" type="ORF">TTEB3V08_LOCUS5136</name>
</gene>
<name>A0A7R9IF77_9NEOP</name>
<keyword evidence="1" id="KW-0560">Oxidoreductase</keyword>
<accession>A0A7R9IF77</accession>
<dbReference type="GO" id="GO:0004497">
    <property type="term" value="F:monooxygenase activity"/>
    <property type="evidence" value="ECO:0007669"/>
    <property type="project" value="UniProtKB-KW"/>
</dbReference>
<protein>
    <submittedName>
        <fullName evidence="2">Uncharacterized protein</fullName>
    </submittedName>
</protein>
<dbReference type="SUPFAM" id="SSF48264">
    <property type="entry name" value="Cytochrome P450"/>
    <property type="match status" value="1"/>
</dbReference>
<keyword evidence="1" id="KW-0503">Monooxygenase</keyword>
<dbReference type="EMBL" id="OE001576">
    <property type="protein sequence ID" value="CAD7457128.1"/>
    <property type="molecule type" value="Genomic_DNA"/>
</dbReference>
<dbReference type="AlphaFoldDB" id="A0A7R9IF77"/>
<proteinExistence type="predicted"/>
<dbReference type="InterPro" id="IPR036396">
    <property type="entry name" value="Cyt_P450_sf"/>
</dbReference>
<dbReference type="GO" id="GO:0020037">
    <property type="term" value="F:heme binding"/>
    <property type="evidence" value="ECO:0007669"/>
    <property type="project" value="InterPro"/>
</dbReference>